<evidence type="ECO:0000313" key="1">
    <source>
        <dbReference type="EMBL" id="GFZ06629.1"/>
    </source>
</evidence>
<proteinExistence type="predicted"/>
<reference evidence="1 2" key="1">
    <citation type="submission" date="2019-07" db="EMBL/GenBank/DDBJ databases">
        <title>De Novo Assembly of kiwifruit Actinidia rufa.</title>
        <authorList>
            <person name="Sugita-Konishi S."/>
            <person name="Sato K."/>
            <person name="Mori E."/>
            <person name="Abe Y."/>
            <person name="Kisaki G."/>
            <person name="Hamano K."/>
            <person name="Suezawa K."/>
            <person name="Otani M."/>
            <person name="Fukuda T."/>
            <person name="Manabe T."/>
            <person name="Gomi K."/>
            <person name="Tabuchi M."/>
            <person name="Akimitsu K."/>
            <person name="Kataoka I."/>
        </authorList>
    </citation>
    <scope>NUCLEOTIDE SEQUENCE [LARGE SCALE GENOMIC DNA]</scope>
    <source>
        <strain evidence="2">cv. Fuchu</strain>
    </source>
</reference>
<protein>
    <submittedName>
        <fullName evidence="1">Uncharacterized protein</fullName>
    </submittedName>
</protein>
<comment type="caution">
    <text evidence="1">The sequence shown here is derived from an EMBL/GenBank/DDBJ whole genome shotgun (WGS) entry which is preliminary data.</text>
</comment>
<gene>
    <name evidence="1" type="ORF">Acr_18g0007990</name>
</gene>
<accession>A0A7J0G779</accession>
<name>A0A7J0G779_9ERIC</name>
<dbReference type="OrthoDB" id="630188at2759"/>
<organism evidence="1 2">
    <name type="scientific">Actinidia rufa</name>
    <dbReference type="NCBI Taxonomy" id="165716"/>
    <lineage>
        <taxon>Eukaryota</taxon>
        <taxon>Viridiplantae</taxon>
        <taxon>Streptophyta</taxon>
        <taxon>Embryophyta</taxon>
        <taxon>Tracheophyta</taxon>
        <taxon>Spermatophyta</taxon>
        <taxon>Magnoliopsida</taxon>
        <taxon>eudicotyledons</taxon>
        <taxon>Gunneridae</taxon>
        <taxon>Pentapetalae</taxon>
        <taxon>asterids</taxon>
        <taxon>Ericales</taxon>
        <taxon>Actinidiaceae</taxon>
        <taxon>Actinidia</taxon>
    </lineage>
</organism>
<dbReference type="EMBL" id="BJWL01000018">
    <property type="protein sequence ID" value="GFZ06629.1"/>
    <property type="molecule type" value="Genomic_DNA"/>
</dbReference>
<evidence type="ECO:0000313" key="2">
    <source>
        <dbReference type="Proteomes" id="UP000585474"/>
    </source>
</evidence>
<keyword evidence="2" id="KW-1185">Reference proteome</keyword>
<dbReference type="Proteomes" id="UP000585474">
    <property type="component" value="Unassembled WGS sequence"/>
</dbReference>
<sequence length="229" mass="25803">MVTVKTSTIVLDSVELLGMVYFRCLGVISNPILPRCGIDRIELFVLQMEQAVEVYHDEEYRSRKWLFPSYNFNISVIWSPFLAKAAIFEDYNGVYHLEEFEKAAAKASEKGMNLKFLDVMQLSLLRPNGHPELVASSPFATTNHHPQSPVCCSTANLCAASVQQRYQQPLLVLSQVQHLPLPVQPCPNPSLCCQTVTVQSRLRAVQHSHVDTNSPAQLHSTIQQLFYSN</sequence>
<dbReference type="AlphaFoldDB" id="A0A7J0G779"/>